<dbReference type="SUPFAM" id="SSF46785">
    <property type="entry name" value="Winged helix' DNA-binding domain"/>
    <property type="match status" value="1"/>
</dbReference>
<dbReference type="Gene3D" id="3.40.640.10">
    <property type="entry name" value="Type I PLP-dependent aspartate aminotransferase-like (Major domain)"/>
    <property type="match status" value="1"/>
</dbReference>
<comment type="cofactor">
    <cofactor evidence="1">
        <name>pyridoxal 5'-phosphate</name>
        <dbReference type="ChEBI" id="CHEBI:597326"/>
    </cofactor>
</comment>
<keyword evidence="6" id="KW-0238">DNA-binding</keyword>
<evidence type="ECO:0000259" key="8">
    <source>
        <dbReference type="PROSITE" id="PS50949"/>
    </source>
</evidence>
<dbReference type="CDD" id="cd07377">
    <property type="entry name" value="WHTH_GntR"/>
    <property type="match status" value="1"/>
</dbReference>
<comment type="caution">
    <text evidence="9">The sequence shown here is derived from an EMBL/GenBank/DDBJ whole genome shotgun (WGS) entry which is preliminary data.</text>
</comment>
<dbReference type="PANTHER" id="PTHR46577">
    <property type="entry name" value="HTH-TYPE TRANSCRIPTIONAL REGULATORY PROTEIN GABR"/>
    <property type="match status" value="1"/>
</dbReference>
<evidence type="ECO:0000313" key="9">
    <source>
        <dbReference type="EMBL" id="TCP29630.1"/>
    </source>
</evidence>
<proteinExistence type="inferred from homology"/>
<organism evidence="9 10">
    <name type="scientific">Scopulibacillus darangshiensis</name>
    <dbReference type="NCBI Taxonomy" id="442528"/>
    <lineage>
        <taxon>Bacteria</taxon>
        <taxon>Bacillati</taxon>
        <taxon>Bacillota</taxon>
        <taxon>Bacilli</taxon>
        <taxon>Bacillales</taxon>
        <taxon>Sporolactobacillaceae</taxon>
        <taxon>Scopulibacillus</taxon>
    </lineage>
</organism>
<evidence type="ECO:0000256" key="5">
    <source>
        <dbReference type="ARBA" id="ARBA00023015"/>
    </source>
</evidence>
<evidence type="ECO:0000256" key="3">
    <source>
        <dbReference type="ARBA" id="ARBA00022576"/>
    </source>
</evidence>
<dbReference type="AlphaFoldDB" id="A0A4R2P4A2"/>
<keyword evidence="10" id="KW-1185">Reference proteome</keyword>
<comment type="similarity">
    <text evidence="2">In the C-terminal section; belongs to the class-I pyridoxal-phosphate-dependent aminotransferase family.</text>
</comment>
<keyword evidence="4" id="KW-0663">Pyridoxal phosphate</keyword>
<dbReference type="RefSeq" id="WP_132745656.1">
    <property type="nucleotide sequence ID" value="NZ_SLXK01000009.1"/>
</dbReference>
<dbReference type="Proteomes" id="UP000295416">
    <property type="component" value="Unassembled WGS sequence"/>
</dbReference>
<name>A0A4R2P4A2_9BACL</name>
<evidence type="ECO:0000256" key="1">
    <source>
        <dbReference type="ARBA" id="ARBA00001933"/>
    </source>
</evidence>
<dbReference type="PANTHER" id="PTHR46577:SF1">
    <property type="entry name" value="HTH-TYPE TRANSCRIPTIONAL REGULATORY PROTEIN GABR"/>
    <property type="match status" value="1"/>
</dbReference>
<keyword evidence="3" id="KW-0032">Aminotransferase</keyword>
<reference evidence="9 10" key="1">
    <citation type="submission" date="2019-03" db="EMBL/GenBank/DDBJ databases">
        <title>Genomic Encyclopedia of Type Strains, Phase IV (KMG-IV): sequencing the most valuable type-strain genomes for metagenomic binning, comparative biology and taxonomic classification.</title>
        <authorList>
            <person name="Goeker M."/>
        </authorList>
    </citation>
    <scope>NUCLEOTIDE SEQUENCE [LARGE SCALE GENOMIC DNA]</scope>
    <source>
        <strain evidence="9 10">DSM 19377</strain>
    </source>
</reference>
<dbReference type="Gene3D" id="1.10.10.10">
    <property type="entry name" value="Winged helix-like DNA-binding domain superfamily/Winged helix DNA-binding domain"/>
    <property type="match status" value="1"/>
</dbReference>
<feature type="domain" description="HTH gntR-type" evidence="8">
    <location>
        <begin position="13"/>
        <end position="81"/>
    </location>
</feature>
<dbReference type="EMBL" id="SLXK01000009">
    <property type="protein sequence ID" value="TCP29630.1"/>
    <property type="molecule type" value="Genomic_DNA"/>
</dbReference>
<dbReference type="InterPro" id="IPR015421">
    <property type="entry name" value="PyrdxlP-dep_Trfase_major"/>
</dbReference>
<dbReference type="OrthoDB" id="9808770at2"/>
<keyword evidence="3" id="KW-0808">Transferase</keyword>
<dbReference type="InterPro" id="IPR036390">
    <property type="entry name" value="WH_DNA-bd_sf"/>
</dbReference>
<evidence type="ECO:0000256" key="6">
    <source>
        <dbReference type="ARBA" id="ARBA00023125"/>
    </source>
</evidence>
<dbReference type="InterPro" id="IPR051446">
    <property type="entry name" value="HTH_trans_reg/aminotransferase"/>
</dbReference>
<dbReference type="InterPro" id="IPR004839">
    <property type="entry name" value="Aminotransferase_I/II_large"/>
</dbReference>
<dbReference type="PROSITE" id="PS50949">
    <property type="entry name" value="HTH_GNTR"/>
    <property type="match status" value="1"/>
</dbReference>
<evidence type="ECO:0000256" key="2">
    <source>
        <dbReference type="ARBA" id="ARBA00005384"/>
    </source>
</evidence>
<dbReference type="GO" id="GO:0003700">
    <property type="term" value="F:DNA-binding transcription factor activity"/>
    <property type="evidence" value="ECO:0007669"/>
    <property type="project" value="InterPro"/>
</dbReference>
<accession>A0A4R2P4A2</accession>
<dbReference type="InterPro" id="IPR036388">
    <property type="entry name" value="WH-like_DNA-bd_sf"/>
</dbReference>
<protein>
    <submittedName>
        <fullName evidence="9">GntR family transcriptional regulator</fullName>
    </submittedName>
</protein>
<dbReference type="InterPro" id="IPR015424">
    <property type="entry name" value="PyrdxlP-dep_Trfase"/>
</dbReference>
<dbReference type="GO" id="GO:0003677">
    <property type="term" value="F:DNA binding"/>
    <property type="evidence" value="ECO:0007669"/>
    <property type="project" value="UniProtKB-KW"/>
</dbReference>
<dbReference type="CDD" id="cd00609">
    <property type="entry name" value="AAT_like"/>
    <property type="match status" value="1"/>
</dbReference>
<dbReference type="Pfam" id="PF00155">
    <property type="entry name" value="Aminotran_1_2"/>
    <property type="match status" value="1"/>
</dbReference>
<dbReference type="GO" id="GO:0030170">
    <property type="term" value="F:pyridoxal phosphate binding"/>
    <property type="evidence" value="ECO:0007669"/>
    <property type="project" value="InterPro"/>
</dbReference>
<evidence type="ECO:0000256" key="4">
    <source>
        <dbReference type="ARBA" id="ARBA00022898"/>
    </source>
</evidence>
<dbReference type="SUPFAM" id="SSF53383">
    <property type="entry name" value="PLP-dependent transferases"/>
    <property type="match status" value="1"/>
</dbReference>
<keyword evidence="7" id="KW-0804">Transcription</keyword>
<sequence length="486" mass="56704">MILLTLDKNGEAKYIYQQIYEGIKTGILERKLKFNEKLPSKRELAGQLKVSVNSVANAYGQLLAEGYIYTIEKKGYYVENITQFIQQEDAVKDKLPYDLKEDIEDKEGWLSLSHMTSDISMFPFAEWMRCQNKAVKNHKKELSEILDPQGPYGVRETISRMLGLSRGVKCEPEQIIIGAGSQQLIRQLMAMQARSTVVAMEDPGYSRFYTLLKNMDFGVRPVKLDEKGIDVNDINATKANVVFVTPSHQFPTGKIMPISRRIQLLNWSAESTDRYIVEDDYDSEFKYETDNIPSLQSLDRNHRVIYTGTFSKTMFPGFRMSYMVLPPDLLRDYRRHYSDLMQYSNSLVLFTLHYFVESGGYARHVKRMNHHYEMKRRLLIKELHIRFRGDVDIEDVPAGLHFLAQFRTDKGYEEIEEQAKQEKLEIYSMRRFMLKNKYKEKEKVELVIGFANIHEEKIVEAVDRLYRVIKTGSNLPVFFKKTSTNV</sequence>
<evidence type="ECO:0000313" key="10">
    <source>
        <dbReference type="Proteomes" id="UP000295416"/>
    </source>
</evidence>
<keyword evidence="5" id="KW-0805">Transcription regulation</keyword>
<dbReference type="Pfam" id="PF00392">
    <property type="entry name" value="GntR"/>
    <property type="match status" value="1"/>
</dbReference>
<dbReference type="InterPro" id="IPR000524">
    <property type="entry name" value="Tscrpt_reg_HTH_GntR"/>
</dbReference>
<dbReference type="SMART" id="SM00345">
    <property type="entry name" value="HTH_GNTR"/>
    <property type="match status" value="1"/>
</dbReference>
<evidence type="ECO:0000256" key="7">
    <source>
        <dbReference type="ARBA" id="ARBA00023163"/>
    </source>
</evidence>
<dbReference type="GO" id="GO:0008483">
    <property type="term" value="F:transaminase activity"/>
    <property type="evidence" value="ECO:0007669"/>
    <property type="project" value="UniProtKB-KW"/>
</dbReference>
<gene>
    <name evidence="9" type="ORF">EV207_10984</name>
</gene>